<dbReference type="Proteomes" id="UP000694388">
    <property type="component" value="Unplaced"/>
</dbReference>
<evidence type="ECO:0000313" key="2">
    <source>
        <dbReference type="Proteomes" id="UP000694388"/>
    </source>
</evidence>
<name>A0A8C4RCZ6_EPTBU</name>
<proteinExistence type="predicted"/>
<evidence type="ECO:0000313" key="1">
    <source>
        <dbReference type="Ensembl" id="ENSEBUP00000027584.1"/>
    </source>
</evidence>
<reference evidence="1" key="2">
    <citation type="submission" date="2025-09" db="UniProtKB">
        <authorList>
            <consortium name="Ensembl"/>
        </authorList>
    </citation>
    <scope>IDENTIFICATION</scope>
</reference>
<sequence length="274" mass="32373">MDHNRVVMKCFSYLQDNVLTEHKLELLTAKFQKELEDQQKQTFTNLEKHKMNYAILKERYIRLKKIMNDVNADMRQVILERDTVQSENVKIVEELAAKTREAKDLQDNVLTEHKLELLTAKIQKELEDQHKQTFTNLEKKVVHYQRECDKLKNHIWFLQTDLDLQQKNNGYLLDKIQSQHNAELTQRRVKYKKLHTHRSESAQKRKCNRPCTDALERVNVLVERVTSCEAQLANERTKAESEQQILMQKLRDTQATLSTAELSCKLFAGALLNR</sequence>
<organism evidence="1 2">
    <name type="scientific">Eptatretus burgeri</name>
    <name type="common">Inshore hagfish</name>
    <dbReference type="NCBI Taxonomy" id="7764"/>
    <lineage>
        <taxon>Eukaryota</taxon>
        <taxon>Metazoa</taxon>
        <taxon>Chordata</taxon>
        <taxon>Craniata</taxon>
        <taxon>Vertebrata</taxon>
        <taxon>Cyclostomata</taxon>
        <taxon>Myxini</taxon>
        <taxon>Myxiniformes</taxon>
        <taxon>Myxinidae</taxon>
        <taxon>Eptatretinae</taxon>
        <taxon>Eptatretus</taxon>
    </lineage>
</organism>
<reference evidence="1" key="1">
    <citation type="submission" date="2025-08" db="UniProtKB">
        <authorList>
            <consortium name="Ensembl"/>
        </authorList>
    </citation>
    <scope>IDENTIFICATION</scope>
</reference>
<protein>
    <submittedName>
        <fullName evidence="1">Uncharacterized protein</fullName>
    </submittedName>
</protein>
<dbReference type="AlphaFoldDB" id="A0A8C4RCZ6"/>
<accession>A0A8C4RCZ6</accession>
<dbReference type="GeneTree" id="ENSGT00980000199182"/>
<dbReference type="Ensembl" id="ENSEBUT00000028160.1">
    <property type="protein sequence ID" value="ENSEBUP00000027584.1"/>
    <property type="gene ID" value="ENSEBUG00000016888.1"/>
</dbReference>
<keyword evidence="2" id="KW-1185">Reference proteome</keyword>